<evidence type="ECO:0000256" key="9">
    <source>
        <dbReference type="ARBA" id="ARBA00023136"/>
    </source>
</evidence>
<comment type="subcellular location">
    <subcellularLocation>
        <location evidence="1">Membrane</location>
    </subcellularLocation>
</comment>
<evidence type="ECO:0000256" key="2">
    <source>
        <dbReference type="ARBA" id="ARBA00005189"/>
    </source>
</evidence>
<evidence type="ECO:0000256" key="10">
    <source>
        <dbReference type="ARBA" id="ARBA00023209"/>
    </source>
</evidence>
<keyword evidence="11" id="KW-1208">Phospholipid metabolism</keyword>
<accession>A0A1Y1I381</accession>
<evidence type="ECO:0000256" key="4">
    <source>
        <dbReference type="ARBA" id="ARBA00022516"/>
    </source>
</evidence>
<evidence type="ECO:0000256" key="7">
    <source>
        <dbReference type="ARBA" id="ARBA00022989"/>
    </source>
</evidence>
<dbReference type="CDD" id="cd07991">
    <property type="entry name" value="LPLAT_LPCAT1-like"/>
    <property type="match status" value="1"/>
</dbReference>
<evidence type="ECO:0000313" key="17">
    <source>
        <dbReference type="Proteomes" id="UP000054558"/>
    </source>
</evidence>
<dbReference type="SMART" id="SM00563">
    <property type="entry name" value="PlsC"/>
    <property type="match status" value="1"/>
</dbReference>
<gene>
    <name evidence="16" type="ORF">KFL_001390130</name>
</gene>
<feature type="region of interest" description="Disordered" evidence="13">
    <location>
        <begin position="387"/>
        <end position="464"/>
    </location>
</feature>
<dbReference type="InterPro" id="IPR002123">
    <property type="entry name" value="Plipid/glycerol_acylTrfase"/>
</dbReference>
<evidence type="ECO:0000256" key="5">
    <source>
        <dbReference type="ARBA" id="ARBA00022679"/>
    </source>
</evidence>
<feature type="compositionally biased region" description="Low complexity" evidence="13">
    <location>
        <begin position="432"/>
        <end position="442"/>
    </location>
</feature>
<evidence type="ECO:0000259" key="15">
    <source>
        <dbReference type="SMART" id="SM00563"/>
    </source>
</evidence>
<evidence type="ECO:0000256" key="3">
    <source>
        <dbReference type="ARBA" id="ARBA00008655"/>
    </source>
</evidence>
<organism evidence="16 17">
    <name type="scientific">Klebsormidium nitens</name>
    <name type="common">Green alga</name>
    <name type="synonym">Ulothrix nitens</name>
    <dbReference type="NCBI Taxonomy" id="105231"/>
    <lineage>
        <taxon>Eukaryota</taxon>
        <taxon>Viridiplantae</taxon>
        <taxon>Streptophyta</taxon>
        <taxon>Klebsormidiophyceae</taxon>
        <taxon>Klebsormidiales</taxon>
        <taxon>Klebsormidiaceae</taxon>
        <taxon>Klebsormidium</taxon>
    </lineage>
</organism>
<reference evidence="16 17" key="1">
    <citation type="journal article" date="2014" name="Nat. Commun.">
        <title>Klebsormidium flaccidum genome reveals primary factors for plant terrestrial adaptation.</title>
        <authorList>
            <person name="Hori K."/>
            <person name="Maruyama F."/>
            <person name="Fujisawa T."/>
            <person name="Togashi T."/>
            <person name="Yamamoto N."/>
            <person name="Seo M."/>
            <person name="Sato S."/>
            <person name="Yamada T."/>
            <person name="Mori H."/>
            <person name="Tajima N."/>
            <person name="Moriyama T."/>
            <person name="Ikeuchi M."/>
            <person name="Watanabe M."/>
            <person name="Wada H."/>
            <person name="Kobayashi K."/>
            <person name="Saito M."/>
            <person name="Masuda T."/>
            <person name="Sasaki-Sekimoto Y."/>
            <person name="Mashiguchi K."/>
            <person name="Awai K."/>
            <person name="Shimojima M."/>
            <person name="Masuda S."/>
            <person name="Iwai M."/>
            <person name="Nobusawa T."/>
            <person name="Narise T."/>
            <person name="Kondo S."/>
            <person name="Saito H."/>
            <person name="Sato R."/>
            <person name="Murakawa M."/>
            <person name="Ihara Y."/>
            <person name="Oshima-Yamada Y."/>
            <person name="Ohtaka K."/>
            <person name="Satoh M."/>
            <person name="Sonobe K."/>
            <person name="Ishii M."/>
            <person name="Ohtani R."/>
            <person name="Kanamori-Sato M."/>
            <person name="Honoki R."/>
            <person name="Miyazaki D."/>
            <person name="Mochizuki H."/>
            <person name="Umetsu J."/>
            <person name="Higashi K."/>
            <person name="Shibata D."/>
            <person name="Kamiya Y."/>
            <person name="Sato N."/>
            <person name="Nakamura Y."/>
            <person name="Tabata S."/>
            <person name="Ida S."/>
            <person name="Kurokawa K."/>
            <person name="Ohta H."/>
        </authorList>
    </citation>
    <scope>NUCLEOTIDE SEQUENCE [LARGE SCALE GENOMIC DNA]</scope>
    <source>
        <strain evidence="16 17">NIES-2285</strain>
    </source>
</reference>
<proteinExistence type="inferred from homology"/>
<evidence type="ECO:0000256" key="14">
    <source>
        <dbReference type="SAM" id="Phobius"/>
    </source>
</evidence>
<sequence length="464" mass="52764">MALYKHRKEGLGRGTDSEPLFGPSPSETDLFQKQFEDLLLQQEDAEGQNTQRPFLNELLDITSTIQEGVSAIADDSFTRCFKENHPDPWNWNIYLFPVWCMGVLLRYLILFPLRLILLVLGWVLFFLIFLPVHFFIPDSKSKMRKKFERLLIEYMCSVFVASWTGVIKYHGPRPSRGVNKVWVANHTSMIDFLILEQVTPFAVIMQLHGGWVGFVQTRILDCLGCIWFNRTEAKDRAAVAKKLEKHVRDPESNPLLIFPEGTCVNNQYCVMFKKGAFDLGATVCPIAIKYNKIFVDAFWNSKRQSFTMHLMRLMTSWAVVCDVYYLEPQARREGESVIEFAERVQSLICDRINIKRVPWDGYLKYYRPSPKLTEKRQQKFAESILKRLDAPPGRASKSGIPKVPSGRSLGLPPRSPPRDRPANGATPDDPLSKASLAKSNAAFEVGTGPDKDAGTGTGTALDYK</sequence>
<dbReference type="Pfam" id="PF01553">
    <property type="entry name" value="Acyltransferase"/>
    <property type="match status" value="1"/>
</dbReference>
<evidence type="ECO:0000313" key="16">
    <source>
        <dbReference type="EMBL" id="GAQ83196.1"/>
    </source>
</evidence>
<feature type="transmembrane region" description="Helical" evidence="14">
    <location>
        <begin position="91"/>
        <end position="109"/>
    </location>
</feature>
<dbReference type="SUPFAM" id="SSF69593">
    <property type="entry name" value="Glycerol-3-phosphate (1)-acyltransferase"/>
    <property type="match status" value="1"/>
</dbReference>
<feature type="transmembrane region" description="Helical" evidence="14">
    <location>
        <begin position="115"/>
        <end position="136"/>
    </location>
</feature>
<dbReference type="OMA" id="ANHTTVM"/>
<dbReference type="InterPro" id="IPR045252">
    <property type="entry name" value="LPCAT1-like"/>
</dbReference>
<keyword evidence="12 16" id="KW-0012">Acyltransferase</keyword>
<dbReference type="AlphaFoldDB" id="A0A1Y1I381"/>
<dbReference type="PANTHER" id="PTHR23063">
    <property type="entry name" value="PHOSPHOLIPID ACYLTRANSFERASE"/>
    <property type="match status" value="1"/>
</dbReference>
<dbReference type="STRING" id="105231.A0A1Y1I381"/>
<dbReference type="GO" id="GO:0008654">
    <property type="term" value="P:phospholipid biosynthetic process"/>
    <property type="evidence" value="ECO:0007669"/>
    <property type="project" value="UniProtKB-KW"/>
</dbReference>
<evidence type="ECO:0000256" key="6">
    <source>
        <dbReference type="ARBA" id="ARBA00022692"/>
    </source>
</evidence>
<keyword evidence="6 14" id="KW-0812">Transmembrane</keyword>
<keyword evidence="10" id="KW-0594">Phospholipid biosynthesis</keyword>
<protein>
    <submittedName>
        <fullName evidence="16">Glycerol-3-phosphate O-acyltransferase 3/4</fullName>
    </submittedName>
</protein>
<evidence type="ECO:0000256" key="1">
    <source>
        <dbReference type="ARBA" id="ARBA00004370"/>
    </source>
</evidence>
<dbReference type="OrthoDB" id="10051137at2759"/>
<keyword evidence="5 16" id="KW-0808">Transferase</keyword>
<name>A0A1Y1I381_KLENI</name>
<keyword evidence="7 14" id="KW-1133">Transmembrane helix</keyword>
<evidence type="ECO:0000256" key="13">
    <source>
        <dbReference type="SAM" id="MobiDB-lite"/>
    </source>
</evidence>
<keyword evidence="8" id="KW-0443">Lipid metabolism</keyword>
<evidence type="ECO:0000256" key="11">
    <source>
        <dbReference type="ARBA" id="ARBA00023264"/>
    </source>
</evidence>
<dbReference type="EMBL" id="DF237088">
    <property type="protein sequence ID" value="GAQ83196.1"/>
    <property type="molecule type" value="Genomic_DNA"/>
</dbReference>
<dbReference type="GO" id="GO:0008374">
    <property type="term" value="F:O-acyltransferase activity"/>
    <property type="evidence" value="ECO:0007669"/>
    <property type="project" value="InterPro"/>
</dbReference>
<keyword evidence="4" id="KW-0444">Lipid biosynthesis</keyword>
<evidence type="ECO:0000256" key="12">
    <source>
        <dbReference type="ARBA" id="ARBA00023315"/>
    </source>
</evidence>
<feature type="region of interest" description="Disordered" evidence="13">
    <location>
        <begin position="1"/>
        <end position="22"/>
    </location>
</feature>
<evidence type="ECO:0000256" key="8">
    <source>
        <dbReference type="ARBA" id="ARBA00023098"/>
    </source>
</evidence>
<keyword evidence="17" id="KW-1185">Reference proteome</keyword>
<dbReference type="GO" id="GO:0016020">
    <property type="term" value="C:membrane"/>
    <property type="evidence" value="ECO:0007669"/>
    <property type="project" value="UniProtKB-SubCell"/>
</dbReference>
<dbReference type="PANTHER" id="PTHR23063:SF2">
    <property type="entry name" value="GLYCEROL-3-PHOSPHATE ACYLTRANSFERASE 4, ISOFORM D-RELATED"/>
    <property type="match status" value="1"/>
</dbReference>
<comment type="pathway">
    <text evidence="2">Lipid metabolism.</text>
</comment>
<comment type="similarity">
    <text evidence="3">Belongs to the 1-acyl-sn-glycerol-3-phosphate acyltransferase family.</text>
</comment>
<feature type="domain" description="Phospholipid/glycerol acyltransferase" evidence="15">
    <location>
        <begin position="180"/>
        <end position="291"/>
    </location>
</feature>
<dbReference type="Proteomes" id="UP000054558">
    <property type="component" value="Unassembled WGS sequence"/>
</dbReference>
<keyword evidence="9 14" id="KW-0472">Membrane</keyword>